<keyword evidence="1" id="KW-0689">Ribosomal protein</keyword>
<dbReference type="GO" id="GO:0032259">
    <property type="term" value="P:methylation"/>
    <property type="evidence" value="ECO:0007669"/>
    <property type="project" value="UniProtKB-KW"/>
</dbReference>
<keyword evidence="2" id="KW-1185">Reference proteome</keyword>
<accession>A0A8J4TVG5</accession>
<protein>
    <submittedName>
        <fullName evidence="1">Ribosomal protein L11 methyltransferase</fullName>
    </submittedName>
</protein>
<dbReference type="Proteomes" id="UP000727407">
    <property type="component" value="Unassembled WGS sequence"/>
</dbReference>
<evidence type="ECO:0000313" key="2">
    <source>
        <dbReference type="Proteomes" id="UP000727407"/>
    </source>
</evidence>
<sequence length="90" mass="9826">MNTDASAHYGFSMNYIIDCRCAPNTKCNYVMRRAKLSHYPPNMSLMLSFYPLNHRSLGAHPSLNLCLSGLCAEAPPADIGPGRRPVAAEG</sequence>
<comment type="caution">
    <text evidence="1">The sequence shown here is derived from an EMBL/GenBank/DDBJ whole genome shotgun (WGS) entry which is preliminary data.</text>
</comment>
<keyword evidence="1" id="KW-0808">Transferase</keyword>
<gene>
    <name evidence="1" type="primary">prmA</name>
    <name evidence="1" type="ORF">DAT39_005712</name>
</gene>
<reference evidence="1" key="1">
    <citation type="submission" date="2020-07" db="EMBL/GenBank/DDBJ databases">
        <title>Clarias magur genome sequencing, assembly and annotation.</title>
        <authorList>
            <person name="Kushwaha B."/>
            <person name="Kumar R."/>
            <person name="Das P."/>
            <person name="Joshi C.G."/>
            <person name="Kumar D."/>
            <person name="Nagpure N.S."/>
            <person name="Pandey M."/>
            <person name="Agarwal S."/>
            <person name="Srivastava S."/>
            <person name="Singh M."/>
            <person name="Sahoo L."/>
            <person name="Jayasankar P."/>
            <person name="Meher P.K."/>
            <person name="Koringa P.G."/>
            <person name="Iquebal M.A."/>
            <person name="Das S.P."/>
            <person name="Bit A."/>
            <person name="Patnaik S."/>
            <person name="Patel N."/>
            <person name="Shah T.M."/>
            <person name="Hinsu A."/>
            <person name="Jena J.K."/>
        </authorList>
    </citation>
    <scope>NUCLEOTIDE SEQUENCE</scope>
    <source>
        <strain evidence="1">CIFAMagur01</strain>
        <tissue evidence="1">Testis</tissue>
    </source>
</reference>
<organism evidence="1 2">
    <name type="scientific">Clarias magur</name>
    <name type="common">Asian catfish</name>
    <name type="synonym">Macropteronotus magur</name>
    <dbReference type="NCBI Taxonomy" id="1594786"/>
    <lineage>
        <taxon>Eukaryota</taxon>
        <taxon>Metazoa</taxon>
        <taxon>Chordata</taxon>
        <taxon>Craniata</taxon>
        <taxon>Vertebrata</taxon>
        <taxon>Euteleostomi</taxon>
        <taxon>Actinopterygii</taxon>
        <taxon>Neopterygii</taxon>
        <taxon>Teleostei</taxon>
        <taxon>Ostariophysi</taxon>
        <taxon>Siluriformes</taxon>
        <taxon>Clariidae</taxon>
        <taxon>Clarias</taxon>
    </lineage>
</organism>
<proteinExistence type="predicted"/>
<name>A0A8J4TVG5_CLAMG</name>
<dbReference type="AlphaFoldDB" id="A0A8J4TVG5"/>
<dbReference type="GO" id="GO:0008168">
    <property type="term" value="F:methyltransferase activity"/>
    <property type="evidence" value="ECO:0007669"/>
    <property type="project" value="UniProtKB-KW"/>
</dbReference>
<dbReference type="EMBL" id="QNUK01000055">
    <property type="protein sequence ID" value="KAF5904571.1"/>
    <property type="molecule type" value="Genomic_DNA"/>
</dbReference>
<keyword evidence="1" id="KW-0687">Ribonucleoprotein</keyword>
<dbReference type="GO" id="GO:0005840">
    <property type="term" value="C:ribosome"/>
    <property type="evidence" value="ECO:0007669"/>
    <property type="project" value="UniProtKB-KW"/>
</dbReference>
<keyword evidence="1" id="KW-0489">Methyltransferase</keyword>
<evidence type="ECO:0000313" key="1">
    <source>
        <dbReference type="EMBL" id="KAF5904571.1"/>
    </source>
</evidence>